<evidence type="ECO:0000313" key="2">
    <source>
        <dbReference type="EMBL" id="PBK58159.1"/>
    </source>
</evidence>
<feature type="domain" description="Integrase zinc-binding" evidence="1">
    <location>
        <begin position="16"/>
        <end position="70"/>
    </location>
</feature>
<dbReference type="GO" id="GO:0003676">
    <property type="term" value="F:nucleic acid binding"/>
    <property type="evidence" value="ECO:0007669"/>
    <property type="project" value="InterPro"/>
</dbReference>
<dbReference type="Gene3D" id="1.10.340.70">
    <property type="match status" value="1"/>
</dbReference>
<proteinExistence type="predicted"/>
<gene>
    <name evidence="2" type="ORF">ARMSODRAFT_900796</name>
</gene>
<dbReference type="InterPro" id="IPR036397">
    <property type="entry name" value="RNaseH_sf"/>
</dbReference>
<dbReference type="Proteomes" id="UP000218334">
    <property type="component" value="Unassembled WGS sequence"/>
</dbReference>
<accession>A0A2H3AGN2</accession>
<dbReference type="InterPro" id="IPR052160">
    <property type="entry name" value="Gypsy_RT_Integrase-like"/>
</dbReference>
<dbReference type="Gene3D" id="3.30.420.10">
    <property type="entry name" value="Ribonuclease H-like superfamily/Ribonuclease H"/>
    <property type="match status" value="1"/>
</dbReference>
<evidence type="ECO:0000259" key="1">
    <source>
        <dbReference type="Pfam" id="PF17921"/>
    </source>
</evidence>
<feature type="non-terminal residue" evidence="2">
    <location>
        <position position="134"/>
    </location>
</feature>
<organism evidence="2 3">
    <name type="scientific">Armillaria solidipes</name>
    <dbReference type="NCBI Taxonomy" id="1076256"/>
    <lineage>
        <taxon>Eukaryota</taxon>
        <taxon>Fungi</taxon>
        <taxon>Dikarya</taxon>
        <taxon>Basidiomycota</taxon>
        <taxon>Agaricomycotina</taxon>
        <taxon>Agaricomycetes</taxon>
        <taxon>Agaricomycetidae</taxon>
        <taxon>Agaricales</taxon>
        <taxon>Marasmiineae</taxon>
        <taxon>Physalacriaceae</taxon>
        <taxon>Armillaria</taxon>
    </lineage>
</organism>
<reference evidence="3" key="1">
    <citation type="journal article" date="2017" name="Nat. Ecol. Evol.">
        <title>Genome expansion and lineage-specific genetic innovations in the forest pathogenic fungi Armillaria.</title>
        <authorList>
            <person name="Sipos G."/>
            <person name="Prasanna A.N."/>
            <person name="Walter M.C."/>
            <person name="O'Connor E."/>
            <person name="Balint B."/>
            <person name="Krizsan K."/>
            <person name="Kiss B."/>
            <person name="Hess J."/>
            <person name="Varga T."/>
            <person name="Slot J."/>
            <person name="Riley R."/>
            <person name="Boka B."/>
            <person name="Rigling D."/>
            <person name="Barry K."/>
            <person name="Lee J."/>
            <person name="Mihaltcheva S."/>
            <person name="LaButti K."/>
            <person name="Lipzen A."/>
            <person name="Waldron R."/>
            <person name="Moloney N.M."/>
            <person name="Sperisen C."/>
            <person name="Kredics L."/>
            <person name="Vagvoelgyi C."/>
            <person name="Patrignani A."/>
            <person name="Fitzpatrick D."/>
            <person name="Nagy I."/>
            <person name="Doyle S."/>
            <person name="Anderson J.B."/>
            <person name="Grigoriev I.V."/>
            <person name="Gueldener U."/>
            <person name="Muensterkoetter M."/>
            <person name="Nagy L.G."/>
        </authorList>
    </citation>
    <scope>NUCLEOTIDE SEQUENCE [LARGE SCALE GENOMIC DNA]</scope>
    <source>
        <strain evidence="3">28-4</strain>
    </source>
</reference>
<evidence type="ECO:0000313" key="3">
    <source>
        <dbReference type="Proteomes" id="UP000218334"/>
    </source>
</evidence>
<dbReference type="PANTHER" id="PTHR47266">
    <property type="entry name" value="ENDONUCLEASE-RELATED"/>
    <property type="match status" value="1"/>
</dbReference>
<name>A0A2H3AGN2_9AGAR</name>
<dbReference type="AlphaFoldDB" id="A0A2H3AGN2"/>
<protein>
    <recommendedName>
        <fullName evidence="1">Integrase zinc-binding domain-containing protein</fullName>
    </recommendedName>
</protein>
<dbReference type="STRING" id="1076256.A0A2H3AGN2"/>
<sequence length="134" mass="15375">MFHRNGNKAPSLVILDSEARERILEAAHENLGHKGEQSVYELLRLRVFWPYLRTHVHQHVSSCHECQRRRLIRMMVPPTISTPATIFEKVYVDVMFMQPPSGGYSYIVCARDDLTGVVEASPLSKNNSNQLAHF</sequence>
<dbReference type="EMBL" id="KZ293607">
    <property type="protein sequence ID" value="PBK58159.1"/>
    <property type="molecule type" value="Genomic_DNA"/>
</dbReference>
<dbReference type="Pfam" id="PF17921">
    <property type="entry name" value="Integrase_H2C2"/>
    <property type="match status" value="1"/>
</dbReference>
<keyword evidence="3" id="KW-1185">Reference proteome</keyword>
<dbReference type="InterPro" id="IPR041588">
    <property type="entry name" value="Integrase_H2C2"/>
</dbReference>